<dbReference type="EMBL" id="KZ613526">
    <property type="protein sequence ID" value="PMD13888.1"/>
    <property type="molecule type" value="Genomic_DNA"/>
</dbReference>
<feature type="compositionally biased region" description="Polar residues" evidence="1">
    <location>
        <begin position="70"/>
        <end position="80"/>
    </location>
</feature>
<gene>
    <name evidence="3" type="ORF">NA56DRAFT_408752</name>
</gene>
<feature type="compositionally biased region" description="Polar residues" evidence="1">
    <location>
        <begin position="855"/>
        <end position="869"/>
    </location>
</feature>
<feature type="region of interest" description="Disordered" evidence="1">
    <location>
        <begin position="1346"/>
        <end position="1389"/>
    </location>
</feature>
<feature type="compositionally biased region" description="Low complexity" evidence="1">
    <location>
        <begin position="15"/>
        <end position="30"/>
    </location>
</feature>
<proteinExistence type="predicted"/>
<dbReference type="STRING" id="1745343.A0A2J6PIM8"/>
<feature type="domain" description="DUF7892" evidence="2">
    <location>
        <begin position="940"/>
        <end position="1097"/>
    </location>
</feature>
<feature type="region of interest" description="Disordered" evidence="1">
    <location>
        <begin position="1670"/>
        <end position="1709"/>
    </location>
</feature>
<feature type="compositionally biased region" description="Basic residues" evidence="1">
    <location>
        <begin position="1179"/>
        <end position="1193"/>
    </location>
</feature>
<feature type="region of interest" description="Disordered" evidence="1">
    <location>
        <begin position="1"/>
        <end position="80"/>
    </location>
</feature>
<dbReference type="Proteomes" id="UP000235672">
    <property type="component" value="Unassembled WGS sequence"/>
</dbReference>
<protein>
    <recommendedName>
        <fullName evidence="2">DUF7892 domain-containing protein</fullName>
    </recommendedName>
</protein>
<feature type="compositionally biased region" description="Basic and acidic residues" evidence="1">
    <location>
        <begin position="1349"/>
        <end position="1360"/>
    </location>
</feature>
<name>A0A2J6PIM8_9HELO</name>
<evidence type="ECO:0000313" key="3">
    <source>
        <dbReference type="EMBL" id="PMD13888.1"/>
    </source>
</evidence>
<evidence type="ECO:0000259" key="2">
    <source>
        <dbReference type="Pfam" id="PF25422"/>
    </source>
</evidence>
<sequence length="1709" mass="193230">MDASDSDTSPDECSSADSTSADSSPTQAQQGIGETQVTPAMEGSSVFRNDDSASDVSMSTDSEDEDDNDPNITSISVATPTIQDVTQVPTLDAVKPVTELSKKRKYSGLTETPTGEMQIATLHEIRKRIKPDSSLQSHWTPEGYLRKDKSLLPPEIWHHIFTFCPPRVLGLLLQVNRTFNAYLDTSSGPFHEPLSRSVLQILTPETIWRASRHLHLQGTPVPLTGKSELDMWTLACGTSCQFCGKKRQPVSTFPMDQWHPGPGENGIIPIWSFGIRACGSCVQTRSTKEIDLLLSSSIPSPLMTALPFIFLTNELDVIPAATLQNGPPAGIQISKHFFKPHIEELKQEFDSVKAMGSAAAEEWIKGLEGRGRERRNDALRWERWEASGGVTRMRNLGTNSTGNPERQSSTQSLHATSPATSATTNGHTSHSRGHSGTQQPKSFQPPHLAHLPLPVHTALTPNAPPRFDSPSQNEFSSYAPRPRHERTKEEVADLKAARRAEIERRCMLLNPPITAGVLAHMASFQAAIQIIQPLDGGAWEVLKPRLLSQREEAEQRENDRIAQTRVVQERFDERRLQDMQAKSDPKDLVDREWDDIQAPLRARIGGYADEIIRDGWNNGEKVSHDTAPLFASEVLIYVRKRFYAEVAKDEAAVRAAGREPESDPPNGPYTRKLILENMKWVFDTKVKPHTEPYRKELFLCNACEYPSKYYGFEGVIQHYAAKHTSALSVGSVVVHWKSEWPEYPPFHPDPTNVSVAPYYAAAPNASVPYAGAGSSTQQSYGYGGYQPAPVSAPMSGPNPHVYQESPGPYYGHPQFGEQYSGLQNGPYAPPPTYPDHSQGYQTPQYSAAPPPAPLQSYNDPSQDYSQQSFGGRYQPMPQNVYTSPHPSTLYPATVAEVPVQQPAYPPPVAQYGQSYNHQVQQPAYVSNNFSQGSTPPQRTEEYMSQLQDIARNARDVWNSIGNLKEVPGAVKVYTIIYHLLHRFRNTFHEDPPLAMIVDGLSNNKDMRPVRNINGLLCKACSLGMAGSSSAPQKKRFSFPQLINHFHSVHEQGVSQDMHGHIPDWTKDMVELPDMSDLRLTSASSGMDENKLRLFTEALPELFAVPPPNVGDTHNGSMQHYEEIVDGNEPQELATSLDNHEKYYTTVDSGRPSENGSVTYDSGEYDPRHPGDLRIESRQQHKAPRRNRHARQRERRINDQQSYRSGPQVEGLPQGVYHDLPDDPYIEQRPISQSSRALPPDEYERVIVRDEAPVDMDRPVRFRDAGDIEYRIRREPRVLAYDEPDSVPVPKDYYRLASSQAYETTRHELPSAIPREPQPRSNRLPPVDDAAAQQNRIFEVVAQISQQAQRARERQPIHDEPVDAGSEDGEVRVGPTSRAENGRPDPSDEASNAAERFLNEFLPGETADESAKKREVAERRREDDVRIRWDEAERGERQIYQAPVEPQRRILDEYKEDTRILPSSGRLINPGVEEFEHNGYIIRERISALRQSRAYAYEDRYVSTIPEQALPRERSPELVDRRYKLNNVVYRDERQGSHGTHRTPSRYARYESVRLENDRTRSRSPVYVKMGAQPAQYQERTPAAPALRQEPIYRTRTPPPPAKELAYERAPRQEYYRVYADEPRPREPHYAEAFEYVRVSDPQGDYMIRRPVRREPEPVYAIYEDEDYARQPVYESRVPASRPEAPIYEEYDPRHPEPPHQAPARQVRYQ</sequence>
<feature type="compositionally biased region" description="Polar residues" evidence="1">
    <location>
        <begin position="396"/>
        <end position="442"/>
    </location>
</feature>
<dbReference type="OrthoDB" id="2322499at2759"/>
<evidence type="ECO:0000313" key="4">
    <source>
        <dbReference type="Proteomes" id="UP000235672"/>
    </source>
</evidence>
<feature type="compositionally biased region" description="Acidic residues" evidence="1">
    <location>
        <begin position="1"/>
        <end position="10"/>
    </location>
</feature>
<dbReference type="CDD" id="cd09917">
    <property type="entry name" value="F-box_SF"/>
    <property type="match status" value="1"/>
</dbReference>
<reference evidence="3 4" key="1">
    <citation type="submission" date="2016-05" db="EMBL/GenBank/DDBJ databases">
        <title>A degradative enzymes factory behind the ericoid mycorrhizal symbiosis.</title>
        <authorList>
            <consortium name="DOE Joint Genome Institute"/>
            <person name="Martino E."/>
            <person name="Morin E."/>
            <person name="Grelet G."/>
            <person name="Kuo A."/>
            <person name="Kohler A."/>
            <person name="Daghino S."/>
            <person name="Barry K."/>
            <person name="Choi C."/>
            <person name="Cichocki N."/>
            <person name="Clum A."/>
            <person name="Copeland A."/>
            <person name="Hainaut M."/>
            <person name="Haridas S."/>
            <person name="Labutti K."/>
            <person name="Lindquist E."/>
            <person name="Lipzen A."/>
            <person name="Khouja H.-R."/>
            <person name="Murat C."/>
            <person name="Ohm R."/>
            <person name="Olson A."/>
            <person name="Spatafora J."/>
            <person name="Veneault-Fourrey C."/>
            <person name="Henrissat B."/>
            <person name="Grigoriev I."/>
            <person name="Martin F."/>
            <person name="Perotto S."/>
        </authorList>
    </citation>
    <scope>NUCLEOTIDE SEQUENCE [LARGE SCALE GENOMIC DNA]</scope>
    <source>
        <strain evidence="3 4">UAMH 7357</strain>
    </source>
</reference>
<dbReference type="Pfam" id="PF25422">
    <property type="entry name" value="DUF7892"/>
    <property type="match status" value="1"/>
</dbReference>
<organism evidence="3 4">
    <name type="scientific">Hyaloscypha hepaticicola</name>
    <dbReference type="NCBI Taxonomy" id="2082293"/>
    <lineage>
        <taxon>Eukaryota</taxon>
        <taxon>Fungi</taxon>
        <taxon>Dikarya</taxon>
        <taxon>Ascomycota</taxon>
        <taxon>Pezizomycotina</taxon>
        <taxon>Leotiomycetes</taxon>
        <taxon>Helotiales</taxon>
        <taxon>Hyaloscyphaceae</taxon>
        <taxon>Hyaloscypha</taxon>
    </lineage>
</organism>
<feature type="region of interest" description="Disordered" evidence="1">
    <location>
        <begin position="1304"/>
        <end position="1326"/>
    </location>
</feature>
<feature type="region of interest" description="Disordered" evidence="1">
    <location>
        <begin position="390"/>
        <end position="491"/>
    </location>
</feature>
<accession>A0A2J6PIM8</accession>
<dbReference type="InterPro" id="IPR057214">
    <property type="entry name" value="DUF7892"/>
</dbReference>
<evidence type="ECO:0000256" key="1">
    <source>
        <dbReference type="SAM" id="MobiDB-lite"/>
    </source>
</evidence>
<feature type="region of interest" description="Disordered" evidence="1">
    <location>
        <begin position="794"/>
        <end position="872"/>
    </location>
</feature>
<feature type="compositionally biased region" description="Low complexity" evidence="1">
    <location>
        <begin position="445"/>
        <end position="459"/>
    </location>
</feature>
<feature type="compositionally biased region" description="Polar residues" evidence="1">
    <location>
        <begin position="1145"/>
        <end position="1159"/>
    </location>
</feature>
<keyword evidence="4" id="KW-1185">Reference proteome</keyword>
<dbReference type="InterPro" id="IPR036047">
    <property type="entry name" value="F-box-like_dom_sf"/>
</dbReference>
<feature type="compositionally biased region" description="Basic and acidic residues" evidence="1">
    <location>
        <begin position="1164"/>
        <end position="1178"/>
    </location>
</feature>
<feature type="region of interest" description="Disordered" evidence="1">
    <location>
        <begin position="1144"/>
        <end position="1238"/>
    </location>
</feature>
<dbReference type="SUPFAM" id="SSF81383">
    <property type="entry name" value="F-box domain"/>
    <property type="match status" value="1"/>
</dbReference>